<feature type="non-terminal residue" evidence="7">
    <location>
        <position position="1"/>
    </location>
</feature>
<feature type="domain" description="FAD-binding" evidence="6">
    <location>
        <begin position="335"/>
        <end position="392"/>
    </location>
</feature>
<organism evidence="7 8">
    <name type="scientific">Tuber borchii</name>
    <name type="common">White truffle</name>
    <dbReference type="NCBI Taxonomy" id="42251"/>
    <lineage>
        <taxon>Eukaryota</taxon>
        <taxon>Fungi</taxon>
        <taxon>Dikarya</taxon>
        <taxon>Ascomycota</taxon>
        <taxon>Pezizomycotina</taxon>
        <taxon>Pezizomycetes</taxon>
        <taxon>Pezizales</taxon>
        <taxon>Tuberaceae</taxon>
        <taxon>Tuber</taxon>
    </lineage>
</organism>
<comment type="caution">
    <text evidence="7">The sequence shown here is derived from an EMBL/GenBank/DDBJ whole genome shotgun (WGS) entry which is preliminary data.</text>
</comment>
<evidence type="ECO:0000256" key="1">
    <source>
        <dbReference type="ARBA" id="ARBA00007992"/>
    </source>
</evidence>
<evidence type="ECO:0000256" key="3">
    <source>
        <dbReference type="ARBA" id="ARBA00022827"/>
    </source>
</evidence>
<evidence type="ECO:0000313" key="8">
    <source>
        <dbReference type="Proteomes" id="UP000244722"/>
    </source>
</evidence>
<proteinExistence type="inferred from homology"/>
<gene>
    <name evidence="7" type="ORF">B9Z19DRAFT_1047208</name>
</gene>
<reference evidence="7 8" key="1">
    <citation type="submission" date="2017-04" db="EMBL/GenBank/DDBJ databases">
        <title>Draft genome sequence of Tuber borchii Vittad., a whitish edible truffle.</title>
        <authorList>
            <consortium name="DOE Joint Genome Institute"/>
            <person name="Murat C."/>
            <person name="Kuo A."/>
            <person name="Barry K.W."/>
            <person name="Clum A."/>
            <person name="Dockter R.B."/>
            <person name="Fauchery L."/>
            <person name="Iotti M."/>
            <person name="Kohler A."/>
            <person name="Labutti K."/>
            <person name="Lindquist E.A."/>
            <person name="Lipzen A."/>
            <person name="Ohm R.A."/>
            <person name="Wang M."/>
            <person name="Grigoriev I.V."/>
            <person name="Zambonelli A."/>
            <person name="Martin F.M."/>
        </authorList>
    </citation>
    <scope>NUCLEOTIDE SEQUENCE [LARGE SCALE GENOMIC DNA]</scope>
    <source>
        <strain evidence="7 8">Tbo3840</strain>
    </source>
</reference>
<dbReference type="PANTHER" id="PTHR13789:SF309">
    <property type="entry name" value="PUTATIVE (AFU_ORTHOLOGUE AFUA_6G14510)-RELATED"/>
    <property type="match status" value="1"/>
</dbReference>
<evidence type="ECO:0000256" key="2">
    <source>
        <dbReference type="ARBA" id="ARBA00022630"/>
    </source>
</evidence>
<dbReference type="PANTHER" id="PTHR13789">
    <property type="entry name" value="MONOOXYGENASE"/>
    <property type="match status" value="1"/>
</dbReference>
<sequence>MDLKPAIPSHSTSFTQHSTKMSRKKVIIIGAGITGPALALTILKNPTLKEAYEPILLDRQTQDTYAQGAGVVLSSNALHPLINLGLKDGLWEISQEVVEVSIYRDKRYLNSMVTPNWNPDIGGGTGLRVVERGALMKLLVDQVCSNGGEVRWGARVVDLVAREDGVEVVIEGDASVFGDLAVGADGIWSVTRKAIIGEGWKPTFMNSSGIYGIYTPEEKNESSQGYTVLLDVAGLSTWPLPDGKCFWTITVPETAPPTSKPTVEQTAEYPNAKIITGGYPLPSTLDILSRLSTTPHPSLPGGVCAELCQRSSLIVHAPLYQLVFEQSQIVNATSNIVLAGDAARVMLPTSGQGACMGIEDATVLANSLLNNSSIKDALAEYANLRVPRSKSIASQAYWSGVVFMADRWVVRIARDWLVSLLPRGRDAKEMWEKQGSVPRDPMAWLYGVRLEVKNEDRGGGADIVHG</sequence>
<keyword evidence="3" id="KW-0274">FAD</keyword>
<dbReference type="SUPFAM" id="SSF51905">
    <property type="entry name" value="FAD/NAD(P)-binding domain"/>
    <property type="match status" value="1"/>
</dbReference>
<dbReference type="InterPro" id="IPR002938">
    <property type="entry name" value="FAD-bd"/>
</dbReference>
<protein>
    <recommendedName>
        <fullName evidence="6">FAD-binding domain-containing protein</fullName>
    </recommendedName>
</protein>
<keyword evidence="5" id="KW-0503">Monooxygenase</keyword>
<keyword evidence="2" id="KW-0285">Flavoprotein</keyword>
<feature type="domain" description="FAD-binding" evidence="6">
    <location>
        <begin position="25"/>
        <end position="195"/>
    </location>
</feature>
<dbReference type="STRING" id="42251.A0A2T6ZUT3"/>
<dbReference type="Gene3D" id="3.50.50.60">
    <property type="entry name" value="FAD/NAD(P)-binding domain"/>
    <property type="match status" value="1"/>
</dbReference>
<dbReference type="GO" id="GO:0004497">
    <property type="term" value="F:monooxygenase activity"/>
    <property type="evidence" value="ECO:0007669"/>
    <property type="project" value="UniProtKB-KW"/>
</dbReference>
<keyword evidence="4" id="KW-0560">Oxidoreductase</keyword>
<evidence type="ECO:0000256" key="4">
    <source>
        <dbReference type="ARBA" id="ARBA00023002"/>
    </source>
</evidence>
<evidence type="ECO:0000259" key="6">
    <source>
        <dbReference type="Pfam" id="PF01494"/>
    </source>
</evidence>
<dbReference type="InterPro" id="IPR050493">
    <property type="entry name" value="FAD-dep_Monooxygenase_BioMet"/>
</dbReference>
<name>A0A2T6ZUT3_TUBBO</name>
<comment type="similarity">
    <text evidence="1">Belongs to the paxM FAD-dependent monooxygenase family.</text>
</comment>
<dbReference type="OrthoDB" id="16820at2759"/>
<dbReference type="InterPro" id="IPR036188">
    <property type="entry name" value="FAD/NAD-bd_sf"/>
</dbReference>
<dbReference type="PRINTS" id="PR00420">
    <property type="entry name" value="RNGMNOXGNASE"/>
</dbReference>
<dbReference type="GO" id="GO:0071949">
    <property type="term" value="F:FAD binding"/>
    <property type="evidence" value="ECO:0007669"/>
    <property type="project" value="InterPro"/>
</dbReference>
<keyword evidence="8" id="KW-1185">Reference proteome</keyword>
<dbReference type="AlphaFoldDB" id="A0A2T6ZUT3"/>
<dbReference type="Proteomes" id="UP000244722">
    <property type="component" value="Unassembled WGS sequence"/>
</dbReference>
<dbReference type="EMBL" id="NESQ01000097">
    <property type="protein sequence ID" value="PUU79246.1"/>
    <property type="molecule type" value="Genomic_DNA"/>
</dbReference>
<evidence type="ECO:0000313" key="7">
    <source>
        <dbReference type="EMBL" id="PUU79246.1"/>
    </source>
</evidence>
<evidence type="ECO:0000256" key="5">
    <source>
        <dbReference type="ARBA" id="ARBA00023033"/>
    </source>
</evidence>
<accession>A0A2T6ZUT3</accession>
<dbReference type="Pfam" id="PF01494">
    <property type="entry name" value="FAD_binding_3"/>
    <property type="match status" value="2"/>
</dbReference>